<dbReference type="eggNOG" id="arCOG01336">
    <property type="taxonomic scope" value="Archaea"/>
</dbReference>
<dbReference type="NCBIfam" id="TIGR04335">
    <property type="entry name" value="AmmeMemoSam_A"/>
    <property type="match status" value="1"/>
</dbReference>
<dbReference type="InterPro" id="IPR023473">
    <property type="entry name" value="AMMECR1"/>
</dbReference>
<dbReference type="KEGG" id="mel:Metbo_1963"/>
<evidence type="ECO:0000313" key="3">
    <source>
        <dbReference type="EMBL" id="ADZ10183.1"/>
    </source>
</evidence>
<dbReference type="InterPro" id="IPR002733">
    <property type="entry name" value="AMMECR1_domain"/>
</dbReference>
<dbReference type="InterPro" id="IPR027485">
    <property type="entry name" value="AMMECR1_N"/>
</dbReference>
<dbReference type="InterPro" id="IPR023472">
    <property type="entry name" value="Uncharacterised_MJ0810"/>
</dbReference>
<dbReference type="Pfam" id="PF01871">
    <property type="entry name" value="AMMECR1"/>
    <property type="match status" value="1"/>
</dbReference>
<gene>
    <name evidence="3" type="ordered locus">Metbo_1963</name>
</gene>
<dbReference type="InterPro" id="IPR036071">
    <property type="entry name" value="AMMECR1_dom_sf"/>
</dbReference>
<dbReference type="SUPFAM" id="SSF143447">
    <property type="entry name" value="AMMECR1-like"/>
    <property type="match status" value="1"/>
</dbReference>
<proteinExistence type="inferred from homology"/>
<dbReference type="RefSeq" id="WP_013645534.1">
    <property type="nucleotide sequence ID" value="NC_015216.1"/>
</dbReference>
<dbReference type="Gene3D" id="3.30.1490.150">
    <property type="entry name" value="Hypothetical protein ph0010, domain 2"/>
    <property type="match status" value="1"/>
</dbReference>
<dbReference type="STRING" id="877455.Metbo_1963"/>
<accession>F0TB37</accession>
<name>F0TB37_METLA</name>
<dbReference type="NCBIfam" id="TIGR00296">
    <property type="entry name" value="TIGR00296 family protein"/>
    <property type="match status" value="1"/>
</dbReference>
<dbReference type="Gene3D" id="3.30.700.20">
    <property type="entry name" value="Hypothetical protein ph0010, domain 1"/>
    <property type="match status" value="1"/>
</dbReference>
<dbReference type="GeneID" id="10278423"/>
<evidence type="ECO:0000256" key="1">
    <source>
        <dbReference type="HAMAP-Rule" id="MF_00645"/>
    </source>
</evidence>
<dbReference type="AlphaFoldDB" id="F0TB37"/>
<dbReference type="InterPro" id="IPR027623">
    <property type="entry name" value="AmmeMemoSam_A"/>
</dbReference>
<evidence type="ECO:0000259" key="2">
    <source>
        <dbReference type="PROSITE" id="PS51112"/>
    </source>
</evidence>
<dbReference type="PANTHER" id="PTHR13016:SF0">
    <property type="entry name" value="AMME SYNDROME CANDIDATE GENE 1 PROTEIN"/>
    <property type="match status" value="1"/>
</dbReference>
<dbReference type="OrthoDB" id="25187at2157"/>
<feature type="domain" description="AMMECR1" evidence="2">
    <location>
        <begin position="5"/>
        <end position="191"/>
    </location>
</feature>
<keyword evidence="4" id="KW-1185">Reference proteome</keyword>
<organism evidence="3 4">
    <name type="scientific">Methanobacterium lacus (strain AL-21)</name>
    <dbReference type="NCBI Taxonomy" id="877455"/>
    <lineage>
        <taxon>Archaea</taxon>
        <taxon>Methanobacteriati</taxon>
        <taxon>Methanobacteriota</taxon>
        <taxon>Methanomada group</taxon>
        <taxon>Methanobacteria</taxon>
        <taxon>Methanobacteriales</taxon>
        <taxon>Methanobacteriaceae</taxon>
        <taxon>Methanobacterium</taxon>
    </lineage>
</organism>
<dbReference type="HOGENOM" id="CLU_095686_1_1_2"/>
<sequence>MLSEEQGQFLLKLAREAITVYLKEGRVIPIPETTDTIMHENRGVFVTLNKENCLRGCIGYPEPVMPLINAVVDAAISAAVRDPRFNCVTLEELETIELELSVLTKPELIPVDDPTEYLDNIIIGEDGLIVESGPYRGLLLPQVATEWGWNKEEFLSNTCNKAGLNSECWLSGDVKIYKFSSEIFEEDLKPK</sequence>
<dbReference type="PANTHER" id="PTHR13016">
    <property type="entry name" value="AMMECR1 HOMOLOG"/>
    <property type="match status" value="1"/>
</dbReference>
<dbReference type="Proteomes" id="UP000007490">
    <property type="component" value="Chromosome"/>
</dbReference>
<reference evidence="4" key="1">
    <citation type="submission" date="2011-02" db="EMBL/GenBank/DDBJ databases">
        <title>Complete sequence of Methanobacterium sp. AL-21.</title>
        <authorList>
            <consortium name="US DOE Joint Genome Institute"/>
            <person name="Lucas S."/>
            <person name="Copeland A."/>
            <person name="Lapidus A."/>
            <person name="Cheng J.-F."/>
            <person name="Goodwin L."/>
            <person name="Pitluck S."/>
            <person name="Chertkov O."/>
            <person name="Detter J.C."/>
            <person name="Han C."/>
            <person name="Tapia R."/>
            <person name="Land M."/>
            <person name="Hauser L."/>
            <person name="Kyrpides N."/>
            <person name="Ivanova N."/>
            <person name="Mikhailova N."/>
            <person name="Pagani I."/>
            <person name="Cadillo-Quiroz H."/>
            <person name="Imachi H."/>
            <person name="Zinder S."/>
            <person name="Liu W."/>
            <person name="Woyke T."/>
        </authorList>
    </citation>
    <scope>NUCLEOTIDE SEQUENCE [LARGE SCALE GENOMIC DNA]</scope>
    <source>
        <strain evidence="4">AL-21</strain>
    </source>
</reference>
<protein>
    <recommendedName>
        <fullName evidence="1">Protein Metbo_1963</fullName>
    </recommendedName>
</protein>
<dbReference type="EMBL" id="CP002551">
    <property type="protein sequence ID" value="ADZ10183.1"/>
    <property type="molecule type" value="Genomic_DNA"/>
</dbReference>
<dbReference type="PROSITE" id="PS51112">
    <property type="entry name" value="AMMECR1"/>
    <property type="match status" value="1"/>
</dbReference>
<evidence type="ECO:0000313" key="4">
    <source>
        <dbReference type="Proteomes" id="UP000007490"/>
    </source>
</evidence>
<dbReference type="HAMAP" id="MF_00645">
    <property type="entry name" value="AMMECR1"/>
    <property type="match status" value="1"/>
</dbReference>
<reference evidence="3 4" key="2">
    <citation type="journal article" date="2014" name="Int. J. Syst. Evol. Microbiol.">
        <title>Methanobacterium paludis sp. nov. and a novel strain of Methanobacterium lacus isolated from northern peatlands.</title>
        <authorList>
            <person name="Cadillo-Quiroz H."/>
            <person name="Brauer S.L."/>
            <person name="Goodson N."/>
            <person name="Yavitt J.B."/>
            <person name="Zinder S.H."/>
        </authorList>
    </citation>
    <scope>NUCLEOTIDE SEQUENCE [LARGE SCALE GENOMIC DNA]</scope>
    <source>
        <strain evidence="3 4">AL-21</strain>
    </source>
</reference>